<proteinExistence type="predicted"/>
<dbReference type="EMBL" id="BARS01032785">
    <property type="protein sequence ID" value="GAG18447.1"/>
    <property type="molecule type" value="Genomic_DNA"/>
</dbReference>
<accession>X0W590</accession>
<reference evidence="1" key="1">
    <citation type="journal article" date="2014" name="Front. Microbiol.">
        <title>High frequency of phylogenetically diverse reductive dehalogenase-homologous genes in deep subseafloor sedimentary metagenomes.</title>
        <authorList>
            <person name="Kawai M."/>
            <person name="Futagami T."/>
            <person name="Toyoda A."/>
            <person name="Takaki Y."/>
            <person name="Nishi S."/>
            <person name="Hori S."/>
            <person name="Arai W."/>
            <person name="Tsubouchi T."/>
            <person name="Morono Y."/>
            <person name="Uchiyama I."/>
            <person name="Ito T."/>
            <person name="Fujiyama A."/>
            <person name="Inagaki F."/>
            <person name="Takami H."/>
        </authorList>
    </citation>
    <scope>NUCLEOTIDE SEQUENCE</scope>
    <source>
        <strain evidence="1">Expedition CK06-06</strain>
    </source>
</reference>
<organism evidence="1">
    <name type="scientific">marine sediment metagenome</name>
    <dbReference type="NCBI Taxonomy" id="412755"/>
    <lineage>
        <taxon>unclassified sequences</taxon>
        <taxon>metagenomes</taxon>
        <taxon>ecological metagenomes</taxon>
    </lineage>
</organism>
<comment type="caution">
    <text evidence="1">The sequence shown here is derived from an EMBL/GenBank/DDBJ whole genome shotgun (WGS) entry which is preliminary data.</text>
</comment>
<evidence type="ECO:0000313" key="1">
    <source>
        <dbReference type="EMBL" id="GAG18447.1"/>
    </source>
</evidence>
<name>X0W590_9ZZZZ</name>
<protein>
    <submittedName>
        <fullName evidence="1">Uncharacterized protein</fullName>
    </submittedName>
</protein>
<dbReference type="AlphaFoldDB" id="X0W590"/>
<sequence length="90" mass="10041">DRIGCERAARSHLGDIATDWRVCMGADDVSPVVEDEKDRREIAHKCQWQRRYHAARTAGLGDDDARYAVGGFTNHMTVPMPEGFDPQAIA</sequence>
<feature type="non-terminal residue" evidence="1">
    <location>
        <position position="1"/>
    </location>
</feature>
<gene>
    <name evidence="1" type="ORF">S01H1_50855</name>
</gene>